<dbReference type="InterPro" id="IPR013201">
    <property type="entry name" value="Prot_inhib_I29"/>
</dbReference>
<name>A0A814FM67_9BILA</name>
<feature type="domain" description="Cathepsin propeptide inhibitor" evidence="8">
    <location>
        <begin position="24"/>
        <end position="84"/>
    </location>
</feature>
<evidence type="ECO:0000259" key="7">
    <source>
        <dbReference type="SMART" id="SM00645"/>
    </source>
</evidence>
<evidence type="ECO:0000313" key="11">
    <source>
        <dbReference type="EMBL" id="CAF3869574.1"/>
    </source>
</evidence>
<evidence type="ECO:0000313" key="10">
    <source>
        <dbReference type="EMBL" id="CAF1073747.1"/>
    </source>
</evidence>
<dbReference type="OrthoDB" id="10253408at2759"/>
<dbReference type="SMART" id="SM00848">
    <property type="entry name" value="Inhibitor_I29"/>
    <property type="match status" value="1"/>
</dbReference>
<dbReference type="Proteomes" id="UP000663823">
    <property type="component" value="Unassembled WGS sequence"/>
</dbReference>
<dbReference type="Proteomes" id="UP000663882">
    <property type="component" value="Unassembled WGS sequence"/>
</dbReference>
<evidence type="ECO:0000256" key="3">
    <source>
        <dbReference type="ARBA" id="ARBA00022801"/>
    </source>
</evidence>
<evidence type="ECO:0000256" key="6">
    <source>
        <dbReference type="ARBA" id="ARBA00023157"/>
    </source>
</evidence>
<evidence type="ECO:0008006" key="13">
    <source>
        <dbReference type="Google" id="ProtNLM"/>
    </source>
</evidence>
<dbReference type="GO" id="GO:0008234">
    <property type="term" value="F:cysteine-type peptidase activity"/>
    <property type="evidence" value="ECO:0007669"/>
    <property type="project" value="UniProtKB-KW"/>
</dbReference>
<organism evidence="9 12">
    <name type="scientific">Rotaria sordida</name>
    <dbReference type="NCBI Taxonomy" id="392033"/>
    <lineage>
        <taxon>Eukaryota</taxon>
        <taxon>Metazoa</taxon>
        <taxon>Spiralia</taxon>
        <taxon>Gnathifera</taxon>
        <taxon>Rotifera</taxon>
        <taxon>Eurotatoria</taxon>
        <taxon>Bdelloidea</taxon>
        <taxon>Philodinida</taxon>
        <taxon>Philodinidae</taxon>
        <taxon>Rotaria</taxon>
    </lineage>
</organism>
<dbReference type="InterPro" id="IPR038765">
    <property type="entry name" value="Papain-like_cys_pep_sf"/>
</dbReference>
<evidence type="ECO:0000313" key="9">
    <source>
        <dbReference type="EMBL" id="CAF0987531.1"/>
    </source>
</evidence>
<dbReference type="InterPro" id="IPR000668">
    <property type="entry name" value="Peptidase_C1A_C"/>
</dbReference>
<keyword evidence="5" id="KW-0865">Zymogen</keyword>
<proteinExistence type="inferred from homology"/>
<dbReference type="PROSITE" id="PS00139">
    <property type="entry name" value="THIOL_PROTEASE_CYS"/>
    <property type="match status" value="1"/>
</dbReference>
<dbReference type="Proteomes" id="UP000663889">
    <property type="component" value="Unassembled WGS sequence"/>
</dbReference>
<evidence type="ECO:0000313" key="12">
    <source>
        <dbReference type="Proteomes" id="UP000663882"/>
    </source>
</evidence>
<reference evidence="9" key="1">
    <citation type="submission" date="2021-02" db="EMBL/GenBank/DDBJ databases">
        <authorList>
            <person name="Nowell W R."/>
        </authorList>
    </citation>
    <scope>NUCLEOTIDE SEQUENCE</scope>
</reference>
<evidence type="ECO:0000256" key="4">
    <source>
        <dbReference type="ARBA" id="ARBA00022807"/>
    </source>
</evidence>
<dbReference type="SMART" id="SM00645">
    <property type="entry name" value="Pept_C1"/>
    <property type="match status" value="1"/>
</dbReference>
<keyword evidence="2" id="KW-0645">Protease</keyword>
<keyword evidence="4" id="KW-0788">Thiol protease</keyword>
<evidence type="ECO:0000256" key="1">
    <source>
        <dbReference type="ARBA" id="ARBA00008455"/>
    </source>
</evidence>
<accession>A0A814FM67</accession>
<dbReference type="Pfam" id="PF08246">
    <property type="entry name" value="Inhibitor_I29"/>
    <property type="match status" value="1"/>
</dbReference>
<dbReference type="Gene3D" id="3.90.70.10">
    <property type="entry name" value="Cysteine proteinases"/>
    <property type="match status" value="1"/>
</dbReference>
<dbReference type="GO" id="GO:0006508">
    <property type="term" value="P:proteolysis"/>
    <property type="evidence" value="ECO:0007669"/>
    <property type="project" value="UniProtKB-KW"/>
</dbReference>
<dbReference type="EMBL" id="CAJOAX010003723">
    <property type="protein sequence ID" value="CAF3869574.1"/>
    <property type="molecule type" value="Genomic_DNA"/>
</dbReference>
<protein>
    <recommendedName>
        <fullName evidence="13">Cathepsin L</fullName>
    </recommendedName>
</protein>
<evidence type="ECO:0000256" key="5">
    <source>
        <dbReference type="ARBA" id="ARBA00023145"/>
    </source>
</evidence>
<dbReference type="PRINTS" id="PR00705">
    <property type="entry name" value="PAPAIN"/>
</dbReference>
<dbReference type="PANTHER" id="PTHR12411">
    <property type="entry name" value="CYSTEINE PROTEASE FAMILY C1-RELATED"/>
    <property type="match status" value="1"/>
</dbReference>
<keyword evidence="3" id="KW-0378">Hydrolase</keyword>
<keyword evidence="6" id="KW-1015">Disulfide bond</keyword>
<dbReference type="InterPro" id="IPR013128">
    <property type="entry name" value="Peptidase_C1A"/>
</dbReference>
<sequence length="328" mass="37022">MSSLFGRYRRSCLSHRTSSLDEGWKLFKNLHKKQYNSIDEEQLRRNIWEENVQMIQKHNLEADLGLHTFTMKVNQFADLTNNEFVKQMNQLQINPEKKPNQKFHIPSNIKRPASVDWRTKGYVTPVKNQEHCGSCWAFSTTGTLEGQLAKKTKKLVALSEQQLVDCSINYGNLGCNGGYMDNAYKYLIDNHGIDTNDSYPYEGVMGKCRFNPKTVATDVMSYVDIKPGSEDDLQDALATIGPIAVAMDASLNSFQFYSSGVYSDPACSSTVIDFSLLAVGYGTTVDNQDYYILKNQHSTQWGMDGYAWLARNKNNQCGIATLASYALI</sequence>
<dbReference type="CDD" id="cd02248">
    <property type="entry name" value="Peptidase_C1A"/>
    <property type="match status" value="1"/>
</dbReference>
<dbReference type="Pfam" id="PF00112">
    <property type="entry name" value="Peptidase_C1"/>
    <property type="match status" value="1"/>
</dbReference>
<evidence type="ECO:0000259" key="8">
    <source>
        <dbReference type="SMART" id="SM00848"/>
    </source>
</evidence>
<comment type="caution">
    <text evidence="9">The sequence shown here is derived from an EMBL/GenBank/DDBJ whole genome shotgun (WGS) entry which is preliminary data.</text>
</comment>
<gene>
    <name evidence="11" type="ORF">OTI717_LOCUS22148</name>
    <name evidence="9" type="ORF">RFH988_LOCUS13471</name>
    <name evidence="10" type="ORF">SEV965_LOCUS14492</name>
</gene>
<dbReference type="FunFam" id="3.90.70.10:FF:000006">
    <property type="entry name" value="Cathepsin S"/>
    <property type="match status" value="1"/>
</dbReference>
<dbReference type="AlphaFoldDB" id="A0A814FM67"/>
<evidence type="ECO:0000256" key="2">
    <source>
        <dbReference type="ARBA" id="ARBA00022670"/>
    </source>
</evidence>
<dbReference type="EMBL" id="CAJNOU010000724">
    <property type="protein sequence ID" value="CAF1073747.1"/>
    <property type="molecule type" value="Genomic_DNA"/>
</dbReference>
<feature type="domain" description="Peptidase C1A papain C-terminal" evidence="7">
    <location>
        <begin position="111"/>
        <end position="327"/>
    </location>
</feature>
<dbReference type="SUPFAM" id="SSF54001">
    <property type="entry name" value="Cysteine proteinases"/>
    <property type="match status" value="1"/>
</dbReference>
<dbReference type="EMBL" id="CAJNOO010000593">
    <property type="protein sequence ID" value="CAF0987531.1"/>
    <property type="molecule type" value="Genomic_DNA"/>
</dbReference>
<comment type="similarity">
    <text evidence="1">Belongs to the peptidase C1 family.</text>
</comment>
<dbReference type="InterPro" id="IPR000169">
    <property type="entry name" value="Pept_cys_AS"/>
</dbReference>
<dbReference type="InterPro" id="IPR039417">
    <property type="entry name" value="Peptidase_C1A_papain-like"/>
</dbReference>